<dbReference type="InterPro" id="IPR023614">
    <property type="entry name" value="Porin_dom_sf"/>
</dbReference>
<accession>A0ABW8PWC3</accession>
<gene>
    <name evidence="3" type="ORF">V6U78_04435</name>
</gene>
<dbReference type="Gene3D" id="2.40.160.10">
    <property type="entry name" value="Porin"/>
    <property type="match status" value="1"/>
</dbReference>
<evidence type="ECO:0000256" key="1">
    <source>
        <dbReference type="SAM" id="Coils"/>
    </source>
</evidence>
<dbReference type="SUPFAM" id="SSF56935">
    <property type="entry name" value="Porins"/>
    <property type="match status" value="1"/>
</dbReference>
<keyword evidence="1" id="KW-0175">Coiled coil</keyword>
<keyword evidence="2" id="KW-0732">Signal</keyword>
<evidence type="ECO:0000313" key="3">
    <source>
        <dbReference type="EMBL" id="MFK7160281.1"/>
    </source>
</evidence>
<sequence length="396" mass="43130">MFSPLKRLTPVAAGLALVAATQSSSLLAADTARLQQVEQQLASLQQQLAGPQAERLQFNGFFSTGYSRATNDAGYAGNTEKSALAENTLLGLQGRYNLSRDTSLTLQMVARGSDDWSTEMEWAYLSHRITPSLQVRAGKLRLPLFMHSDALEVGYAQTALRPNREVYGVVPVNSYTGADLTYDHFLPYGSVSLQLFSGHSEDTTAIGGNPVDIEMRNAVGGVITWTDFTWTLRVNAATADTSISGAAAQNAGFGDGSSRGNFYGLGVQYDDGLWQITSEITRIEVDSAYSDTDSAYLTVAHRLGSWTPYISAGWLKSQDDDDRRGQPLQQALFNIERQSYSLGLRWDLLSNTALTADWTHVNELDDTLGGLSGNIDAGRQAFSNSNIYSLRLDSVF</sequence>
<name>A0ABW8PWC3_9GAMM</name>
<protein>
    <recommendedName>
        <fullName evidence="5">Porin</fullName>
    </recommendedName>
</protein>
<feature type="coiled-coil region" evidence="1">
    <location>
        <begin position="27"/>
        <end position="54"/>
    </location>
</feature>
<organism evidence="3 4">
    <name type="scientific">Marinospirillum alkalitolerans</name>
    <dbReference type="NCBI Taxonomy" id="3123374"/>
    <lineage>
        <taxon>Bacteria</taxon>
        <taxon>Pseudomonadati</taxon>
        <taxon>Pseudomonadota</taxon>
        <taxon>Gammaproteobacteria</taxon>
        <taxon>Oceanospirillales</taxon>
        <taxon>Oceanospirillaceae</taxon>
        <taxon>Marinospirillum</taxon>
    </lineage>
</organism>
<feature type="signal peptide" evidence="2">
    <location>
        <begin position="1"/>
        <end position="28"/>
    </location>
</feature>
<evidence type="ECO:0000313" key="4">
    <source>
        <dbReference type="Proteomes" id="UP001621714"/>
    </source>
</evidence>
<evidence type="ECO:0000256" key="2">
    <source>
        <dbReference type="SAM" id="SignalP"/>
    </source>
</evidence>
<dbReference type="RefSeq" id="WP_405337673.1">
    <property type="nucleotide sequence ID" value="NZ_JBANFI010000002.1"/>
</dbReference>
<keyword evidence="4" id="KW-1185">Reference proteome</keyword>
<reference evidence="3 4" key="1">
    <citation type="submission" date="2024-02" db="EMBL/GenBank/DDBJ databases">
        <title>Marinospirillum sp. MEB 164 isolated from Lonar lake sediment.</title>
        <authorList>
            <person name="Joshi A."/>
            <person name="Thite S."/>
        </authorList>
    </citation>
    <scope>NUCLEOTIDE SEQUENCE [LARGE SCALE GENOMIC DNA]</scope>
    <source>
        <strain evidence="3 4">MEB164</strain>
    </source>
</reference>
<dbReference type="EMBL" id="JBANFI010000002">
    <property type="protein sequence ID" value="MFK7160281.1"/>
    <property type="molecule type" value="Genomic_DNA"/>
</dbReference>
<proteinExistence type="predicted"/>
<evidence type="ECO:0008006" key="5">
    <source>
        <dbReference type="Google" id="ProtNLM"/>
    </source>
</evidence>
<comment type="caution">
    <text evidence="3">The sequence shown here is derived from an EMBL/GenBank/DDBJ whole genome shotgun (WGS) entry which is preliminary data.</text>
</comment>
<feature type="chain" id="PRO_5046795584" description="Porin" evidence="2">
    <location>
        <begin position="29"/>
        <end position="396"/>
    </location>
</feature>
<dbReference type="Proteomes" id="UP001621714">
    <property type="component" value="Unassembled WGS sequence"/>
</dbReference>